<protein>
    <recommendedName>
        <fullName evidence="4">DUF5056 domain-containing protein</fullName>
    </recommendedName>
</protein>
<accession>A0A434AU61</accession>
<evidence type="ECO:0000313" key="2">
    <source>
        <dbReference type="EMBL" id="RUT77906.1"/>
    </source>
</evidence>
<keyword evidence="1" id="KW-0472">Membrane</keyword>
<reference evidence="2 3" key="1">
    <citation type="submission" date="2018-11" db="EMBL/GenBank/DDBJ databases">
        <title>Parancylomarina longa gen. nov., sp. nov., isolated from sediments of southern Okinawa.</title>
        <authorList>
            <person name="Fu T."/>
        </authorList>
    </citation>
    <scope>NUCLEOTIDE SEQUENCE [LARGE SCALE GENOMIC DNA]</scope>
    <source>
        <strain evidence="2 3">T3-2 S1-C</strain>
    </source>
</reference>
<organism evidence="2 3">
    <name type="scientific">Ancylomarina longa</name>
    <dbReference type="NCBI Taxonomy" id="2487017"/>
    <lineage>
        <taxon>Bacteria</taxon>
        <taxon>Pseudomonadati</taxon>
        <taxon>Bacteroidota</taxon>
        <taxon>Bacteroidia</taxon>
        <taxon>Marinilabiliales</taxon>
        <taxon>Marinifilaceae</taxon>
        <taxon>Ancylomarina</taxon>
    </lineage>
</organism>
<dbReference type="EMBL" id="RJJX01000013">
    <property type="protein sequence ID" value="RUT77906.1"/>
    <property type="molecule type" value="Genomic_DNA"/>
</dbReference>
<feature type="transmembrane region" description="Helical" evidence="1">
    <location>
        <begin position="64"/>
        <end position="84"/>
    </location>
</feature>
<feature type="transmembrane region" description="Helical" evidence="1">
    <location>
        <begin position="104"/>
        <end position="122"/>
    </location>
</feature>
<proteinExistence type="predicted"/>
<keyword evidence="1" id="KW-1133">Transmembrane helix</keyword>
<dbReference type="OrthoDB" id="1121114at2"/>
<comment type="caution">
    <text evidence="2">The sequence shown here is derived from an EMBL/GenBank/DDBJ whole genome shotgun (WGS) entry which is preliminary data.</text>
</comment>
<evidence type="ECO:0000256" key="1">
    <source>
        <dbReference type="SAM" id="Phobius"/>
    </source>
</evidence>
<keyword evidence="1" id="KW-0812">Transmembrane</keyword>
<sequence length="131" mass="15151">MHRQKKDFEKSIVDWTADEKILVDNLLKESLQEEFQVSIPHDFANQVTEVVEKRKSIRESLLKHLMMSLGLIVIFAFTVALLFYFKVNQANILLDLALKFKYPIAFVLLIITAIQLADSVLLSRTKDQLSE</sequence>
<dbReference type="AlphaFoldDB" id="A0A434AU61"/>
<evidence type="ECO:0000313" key="3">
    <source>
        <dbReference type="Proteomes" id="UP000282985"/>
    </source>
</evidence>
<gene>
    <name evidence="2" type="ORF">DLK05_10500</name>
</gene>
<keyword evidence="3" id="KW-1185">Reference proteome</keyword>
<evidence type="ECO:0008006" key="4">
    <source>
        <dbReference type="Google" id="ProtNLM"/>
    </source>
</evidence>
<name>A0A434AU61_9BACT</name>
<dbReference type="RefSeq" id="WP_127343935.1">
    <property type="nucleotide sequence ID" value="NZ_RJJX01000013.1"/>
</dbReference>
<dbReference type="Proteomes" id="UP000282985">
    <property type="component" value="Unassembled WGS sequence"/>
</dbReference>